<dbReference type="PROSITE" id="PS50096">
    <property type="entry name" value="IQ"/>
    <property type="match status" value="1"/>
</dbReference>
<comment type="caution">
    <text evidence="1">The sequence shown here is derived from an EMBL/GenBank/DDBJ whole genome shotgun (WGS) entry which is preliminary data.</text>
</comment>
<keyword evidence="2" id="KW-1185">Reference proteome</keyword>
<organism evidence="1 2">
    <name type="scientific">Operophtera brumata</name>
    <name type="common">Winter moth</name>
    <name type="synonym">Phalaena brumata</name>
    <dbReference type="NCBI Taxonomy" id="104452"/>
    <lineage>
        <taxon>Eukaryota</taxon>
        <taxon>Metazoa</taxon>
        <taxon>Ecdysozoa</taxon>
        <taxon>Arthropoda</taxon>
        <taxon>Hexapoda</taxon>
        <taxon>Insecta</taxon>
        <taxon>Pterygota</taxon>
        <taxon>Neoptera</taxon>
        <taxon>Endopterygota</taxon>
        <taxon>Lepidoptera</taxon>
        <taxon>Glossata</taxon>
        <taxon>Ditrysia</taxon>
        <taxon>Geometroidea</taxon>
        <taxon>Geometridae</taxon>
        <taxon>Larentiinae</taxon>
        <taxon>Operophtera</taxon>
    </lineage>
</organism>
<dbReference type="Pfam" id="PF00612">
    <property type="entry name" value="IQ"/>
    <property type="match status" value="1"/>
</dbReference>
<dbReference type="AlphaFoldDB" id="A0A0L7KTS3"/>
<dbReference type="SMART" id="SM00015">
    <property type="entry name" value="IQ"/>
    <property type="match status" value="1"/>
</dbReference>
<dbReference type="Proteomes" id="UP000037510">
    <property type="component" value="Unassembled WGS sequence"/>
</dbReference>
<dbReference type="EMBL" id="JTDY01005880">
    <property type="protein sequence ID" value="KOB66520.1"/>
    <property type="molecule type" value="Genomic_DNA"/>
</dbReference>
<name>A0A0L7KTS3_OPEBR</name>
<gene>
    <name evidence="1" type="ORF">OBRU01_21139</name>
</gene>
<evidence type="ECO:0000313" key="2">
    <source>
        <dbReference type="Proteomes" id="UP000037510"/>
    </source>
</evidence>
<reference evidence="1 2" key="1">
    <citation type="journal article" date="2015" name="Genome Biol. Evol.">
        <title>The genome of winter moth (Operophtera brumata) provides a genomic perspective on sexual dimorphism and phenology.</title>
        <authorList>
            <person name="Derks M.F."/>
            <person name="Smit S."/>
            <person name="Salis L."/>
            <person name="Schijlen E."/>
            <person name="Bossers A."/>
            <person name="Mateman C."/>
            <person name="Pijl A.S."/>
            <person name="de Ridder D."/>
            <person name="Groenen M.A."/>
            <person name="Visser M.E."/>
            <person name="Megens H.J."/>
        </authorList>
    </citation>
    <scope>NUCLEOTIDE SEQUENCE [LARGE SCALE GENOMIC DNA]</scope>
    <source>
        <strain evidence="1">WM2013NL</strain>
        <tissue evidence="1">Head and thorax</tissue>
    </source>
</reference>
<protein>
    <submittedName>
        <fullName evidence="1">Putative myosin VA</fullName>
    </submittedName>
</protein>
<dbReference type="InterPro" id="IPR000048">
    <property type="entry name" value="IQ_motif_EF-hand-BS"/>
</dbReference>
<accession>A0A0L7KTS3</accession>
<proteinExistence type="predicted"/>
<dbReference type="Gene3D" id="4.10.270.10">
    <property type="entry name" value="Myosin, subunit A"/>
    <property type="match status" value="1"/>
</dbReference>
<sequence length="67" mass="7590">MRVRARLRKLAIGLQAHYRGFLARRLYSDRMRVRAVSTYYKWQVPAAQEAGDRAPGTLSGLLGQTAL</sequence>
<evidence type="ECO:0000313" key="1">
    <source>
        <dbReference type="EMBL" id="KOB66520.1"/>
    </source>
</evidence>